<name>A0ABQ1MNY3_9BACT</name>
<reference evidence="3" key="1">
    <citation type="journal article" date="2019" name="Int. J. Syst. Evol. Microbiol.">
        <title>The Global Catalogue of Microorganisms (GCM) 10K type strain sequencing project: providing services to taxonomists for standard genome sequencing and annotation.</title>
        <authorList>
            <consortium name="The Broad Institute Genomics Platform"/>
            <consortium name="The Broad Institute Genome Sequencing Center for Infectious Disease"/>
            <person name="Wu L."/>
            <person name="Ma J."/>
        </authorList>
    </citation>
    <scope>NUCLEOTIDE SEQUENCE [LARGE SCALE GENOMIC DNA]</scope>
    <source>
        <strain evidence="3">CGMCC 1.10832</strain>
    </source>
</reference>
<keyword evidence="3" id="KW-1185">Reference proteome</keyword>
<organism evidence="2 3">
    <name type="scientific">Marivirga lumbricoides</name>
    <dbReference type="NCBI Taxonomy" id="1046115"/>
    <lineage>
        <taxon>Bacteria</taxon>
        <taxon>Pseudomonadati</taxon>
        <taxon>Bacteroidota</taxon>
        <taxon>Cytophagia</taxon>
        <taxon>Cytophagales</taxon>
        <taxon>Marivirgaceae</taxon>
        <taxon>Marivirga</taxon>
    </lineage>
</organism>
<comment type="caution">
    <text evidence="2">The sequence shown here is derived from an EMBL/GenBank/DDBJ whole genome shotgun (WGS) entry which is preliminary data.</text>
</comment>
<evidence type="ECO:0000313" key="3">
    <source>
        <dbReference type="Proteomes" id="UP000636010"/>
    </source>
</evidence>
<gene>
    <name evidence="2" type="ORF">GCM10011506_29600</name>
</gene>
<keyword evidence="1" id="KW-1133">Transmembrane helix</keyword>
<dbReference type="Proteomes" id="UP000636010">
    <property type="component" value="Unassembled WGS sequence"/>
</dbReference>
<protein>
    <submittedName>
        <fullName evidence="2">Uncharacterized protein</fullName>
    </submittedName>
</protein>
<proteinExistence type="predicted"/>
<feature type="transmembrane region" description="Helical" evidence="1">
    <location>
        <begin position="59"/>
        <end position="78"/>
    </location>
</feature>
<evidence type="ECO:0000256" key="1">
    <source>
        <dbReference type="SAM" id="Phobius"/>
    </source>
</evidence>
<feature type="transmembrane region" description="Helical" evidence="1">
    <location>
        <begin position="15"/>
        <end position="38"/>
    </location>
</feature>
<keyword evidence="1" id="KW-0472">Membrane</keyword>
<accession>A0ABQ1MNY3</accession>
<dbReference type="RefSeq" id="WP_188464830.1">
    <property type="nucleotide sequence ID" value="NZ_BAABHU010000009.1"/>
</dbReference>
<feature type="transmembrane region" description="Helical" evidence="1">
    <location>
        <begin position="90"/>
        <end position="112"/>
    </location>
</feature>
<keyword evidence="1" id="KW-0812">Transmembrane</keyword>
<evidence type="ECO:0000313" key="2">
    <source>
        <dbReference type="EMBL" id="GGC42118.1"/>
    </source>
</evidence>
<sequence length="254" mass="29328">MAENNQSIFDMIHQYGPYVGMGIIGIAVLLVLLYYLRLATLKEFKQKYDYINKNEIDSLWRATVILLIGAVIWVNAIFGETELLWFSVKVFVSAMLALIIGVIIQNILRFYYPFYIEKRLKKLRYTPRVSPKTGKPMKLLSEEEEDVYLDEGMQAEEDIFSVDYDVWVDEETGYTKIEKYSGHLHALQCSECNYQTLKVVKEEIIKSPTTMEEGELMKYFKCSYCGHKARKTFHIAKLKEASAVSETSKVTSAS</sequence>
<dbReference type="EMBL" id="BMEC01000009">
    <property type="protein sequence ID" value="GGC42118.1"/>
    <property type="molecule type" value="Genomic_DNA"/>
</dbReference>